<dbReference type="EMBL" id="ML120390">
    <property type="protein sequence ID" value="RPA99082.1"/>
    <property type="molecule type" value="Genomic_DNA"/>
</dbReference>
<sequence length="163" mass="18047">MMKLLRISNCGVARGFSFTFPPLPSDSVCRHPLDSNLSSPDLSAGSRIYDEVMESGYVHGGIQWSRRRSQFPDVPRASTLNPVIFYAFNIALSFHGQAKLAMLKGDEENKFLRAFFLTRPSSGQGVSLNDRTIGSLGSVFEGGFCSWIEYYICNRASTVLGFT</sequence>
<dbReference type="AlphaFoldDB" id="A0A3N4JLG0"/>
<reference evidence="1 2" key="1">
    <citation type="journal article" date="2018" name="Nat. Ecol. Evol.">
        <title>Pezizomycetes genomes reveal the molecular basis of ectomycorrhizal truffle lifestyle.</title>
        <authorList>
            <person name="Murat C."/>
            <person name="Payen T."/>
            <person name="Noel B."/>
            <person name="Kuo A."/>
            <person name="Morin E."/>
            <person name="Chen J."/>
            <person name="Kohler A."/>
            <person name="Krizsan K."/>
            <person name="Balestrini R."/>
            <person name="Da Silva C."/>
            <person name="Montanini B."/>
            <person name="Hainaut M."/>
            <person name="Levati E."/>
            <person name="Barry K.W."/>
            <person name="Belfiori B."/>
            <person name="Cichocki N."/>
            <person name="Clum A."/>
            <person name="Dockter R.B."/>
            <person name="Fauchery L."/>
            <person name="Guy J."/>
            <person name="Iotti M."/>
            <person name="Le Tacon F."/>
            <person name="Lindquist E.A."/>
            <person name="Lipzen A."/>
            <person name="Malagnac F."/>
            <person name="Mello A."/>
            <person name="Molinier V."/>
            <person name="Miyauchi S."/>
            <person name="Poulain J."/>
            <person name="Riccioni C."/>
            <person name="Rubini A."/>
            <person name="Sitrit Y."/>
            <person name="Splivallo R."/>
            <person name="Traeger S."/>
            <person name="Wang M."/>
            <person name="Zifcakova L."/>
            <person name="Wipf D."/>
            <person name="Zambonelli A."/>
            <person name="Paolocci F."/>
            <person name="Nowrousian M."/>
            <person name="Ottonello S."/>
            <person name="Baldrian P."/>
            <person name="Spatafora J.W."/>
            <person name="Henrissat B."/>
            <person name="Nagy L.G."/>
            <person name="Aury J.M."/>
            <person name="Wincker P."/>
            <person name="Grigoriev I.V."/>
            <person name="Bonfante P."/>
            <person name="Martin F.M."/>
        </authorList>
    </citation>
    <scope>NUCLEOTIDE SEQUENCE [LARGE SCALE GENOMIC DNA]</scope>
    <source>
        <strain evidence="1 2">120613-1</strain>
    </source>
</reference>
<proteinExistence type="predicted"/>
<dbReference type="Proteomes" id="UP000276215">
    <property type="component" value="Unassembled WGS sequence"/>
</dbReference>
<evidence type="ECO:0000313" key="1">
    <source>
        <dbReference type="EMBL" id="RPA99082.1"/>
    </source>
</evidence>
<accession>A0A3N4JLG0</accession>
<gene>
    <name evidence="1" type="ORF">L873DRAFT_974098</name>
</gene>
<keyword evidence="2" id="KW-1185">Reference proteome</keyword>
<organism evidence="1 2">
    <name type="scientific">Choiromyces venosus 120613-1</name>
    <dbReference type="NCBI Taxonomy" id="1336337"/>
    <lineage>
        <taxon>Eukaryota</taxon>
        <taxon>Fungi</taxon>
        <taxon>Dikarya</taxon>
        <taxon>Ascomycota</taxon>
        <taxon>Pezizomycotina</taxon>
        <taxon>Pezizomycetes</taxon>
        <taxon>Pezizales</taxon>
        <taxon>Tuberaceae</taxon>
        <taxon>Choiromyces</taxon>
    </lineage>
</organism>
<evidence type="ECO:0000313" key="2">
    <source>
        <dbReference type="Proteomes" id="UP000276215"/>
    </source>
</evidence>
<name>A0A3N4JLG0_9PEZI</name>
<protein>
    <submittedName>
        <fullName evidence="1">Uncharacterized protein</fullName>
    </submittedName>
</protein>